<gene>
    <name evidence="2" type="ORF">POM88_043402</name>
</gene>
<dbReference type="EMBL" id="JAUIZM010000010">
    <property type="protein sequence ID" value="KAK1358928.1"/>
    <property type="molecule type" value="Genomic_DNA"/>
</dbReference>
<feature type="region of interest" description="Disordered" evidence="1">
    <location>
        <begin position="65"/>
        <end position="137"/>
    </location>
</feature>
<keyword evidence="3" id="KW-1185">Reference proteome</keyword>
<protein>
    <submittedName>
        <fullName evidence="2">Uncharacterized protein</fullName>
    </submittedName>
</protein>
<reference evidence="2" key="1">
    <citation type="submission" date="2023-02" db="EMBL/GenBank/DDBJ databases">
        <title>Genome of toxic invasive species Heracleum sosnowskyi carries increased number of genes despite the absence of recent whole-genome duplications.</title>
        <authorList>
            <person name="Schelkunov M."/>
            <person name="Shtratnikova V."/>
            <person name="Makarenko M."/>
            <person name="Klepikova A."/>
            <person name="Omelchenko D."/>
            <person name="Novikova G."/>
            <person name="Obukhova E."/>
            <person name="Bogdanov V."/>
            <person name="Penin A."/>
            <person name="Logacheva M."/>
        </authorList>
    </citation>
    <scope>NUCLEOTIDE SEQUENCE</scope>
    <source>
        <strain evidence="2">Hsosn_3</strain>
        <tissue evidence="2">Leaf</tissue>
    </source>
</reference>
<dbReference type="AlphaFoldDB" id="A0AAD8H2C8"/>
<feature type="compositionally biased region" description="Low complexity" evidence="1">
    <location>
        <begin position="73"/>
        <end position="82"/>
    </location>
</feature>
<sequence>MQSRYGAILEARGVNLSELTPASEVDEPIELWLAATTGSTERPQRNRIIGFPTIPESQLLSNLAHRFRERARGGASSSSSSANRPIIPDQTIDQANRDYSTDDDGSDENGSDDVGADDDGSDDAGADDDGSDDAGGW</sequence>
<comment type="caution">
    <text evidence="2">The sequence shown here is derived from an EMBL/GenBank/DDBJ whole genome shotgun (WGS) entry which is preliminary data.</text>
</comment>
<reference evidence="2" key="2">
    <citation type="submission" date="2023-05" db="EMBL/GenBank/DDBJ databases">
        <authorList>
            <person name="Schelkunov M.I."/>
        </authorList>
    </citation>
    <scope>NUCLEOTIDE SEQUENCE</scope>
    <source>
        <strain evidence="2">Hsosn_3</strain>
        <tissue evidence="2">Leaf</tissue>
    </source>
</reference>
<accession>A0AAD8H2C8</accession>
<feature type="compositionally biased region" description="Acidic residues" evidence="1">
    <location>
        <begin position="101"/>
        <end position="137"/>
    </location>
</feature>
<proteinExistence type="predicted"/>
<organism evidence="2 3">
    <name type="scientific">Heracleum sosnowskyi</name>
    <dbReference type="NCBI Taxonomy" id="360622"/>
    <lineage>
        <taxon>Eukaryota</taxon>
        <taxon>Viridiplantae</taxon>
        <taxon>Streptophyta</taxon>
        <taxon>Embryophyta</taxon>
        <taxon>Tracheophyta</taxon>
        <taxon>Spermatophyta</taxon>
        <taxon>Magnoliopsida</taxon>
        <taxon>eudicotyledons</taxon>
        <taxon>Gunneridae</taxon>
        <taxon>Pentapetalae</taxon>
        <taxon>asterids</taxon>
        <taxon>campanulids</taxon>
        <taxon>Apiales</taxon>
        <taxon>Apiaceae</taxon>
        <taxon>Apioideae</taxon>
        <taxon>apioid superclade</taxon>
        <taxon>Tordylieae</taxon>
        <taxon>Tordyliinae</taxon>
        <taxon>Heracleum</taxon>
    </lineage>
</organism>
<evidence type="ECO:0000313" key="3">
    <source>
        <dbReference type="Proteomes" id="UP001237642"/>
    </source>
</evidence>
<name>A0AAD8H2C8_9APIA</name>
<evidence type="ECO:0000313" key="2">
    <source>
        <dbReference type="EMBL" id="KAK1358928.1"/>
    </source>
</evidence>
<dbReference type="Proteomes" id="UP001237642">
    <property type="component" value="Unassembled WGS sequence"/>
</dbReference>
<evidence type="ECO:0000256" key="1">
    <source>
        <dbReference type="SAM" id="MobiDB-lite"/>
    </source>
</evidence>